<dbReference type="EMBL" id="JBHSKV010000001">
    <property type="protein sequence ID" value="MFC5133379.1"/>
    <property type="molecule type" value="Genomic_DNA"/>
</dbReference>
<keyword evidence="3" id="KW-1185">Reference proteome</keyword>
<evidence type="ECO:0000256" key="1">
    <source>
        <dbReference type="SAM" id="MobiDB-lite"/>
    </source>
</evidence>
<comment type="caution">
    <text evidence="2">The sequence shown here is derived from an EMBL/GenBank/DDBJ whole genome shotgun (WGS) entry which is preliminary data.</text>
</comment>
<dbReference type="AlphaFoldDB" id="A0ABD5QP73"/>
<dbReference type="Proteomes" id="UP001596145">
    <property type="component" value="Unassembled WGS sequence"/>
</dbReference>
<evidence type="ECO:0000313" key="2">
    <source>
        <dbReference type="EMBL" id="MFC5133379.1"/>
    </source>
</evidence>
<evidence type="ECO:0000313" key="3">
    <source>
        <dbReference type="Proteomes" id="UP001596145"/>
    </source>
</evidence>
<organism evidence="2 3">
    <name type="scientific">Halorubrum glutamatedens</name>
    <dbReference type="NCBI Taxonomy" id="2707018"/>
    <lineage>
        <taxon>Archaea</taxon>
        <taxon>Methanobacteriati</taxon>
        <taxon>Methanobacteriota</taxon>
        <taxon>Stenosarchaea group</taxon>
        <taxon>Halobacteria</taxon>
        <taxon>Halobacteriales</taxon>
        <taxon>Haloferacaceae</taxon>
        <taxon>Halorubrum</taxon>
    </lineage>
</organism>
<dbReference type="RefSeq" id="WP_122103955.1">
    <property type="nucleotide sequence ID" value="NZ_JBHSKV010000001.1"/>
</dbReference>
<feature type="compositionally biased region" description="Acidic residues" evidence="1">
    <location>
        <begin position="1"/>
        <end position="12"/>
    </location>
</feature>
<dbReference type="Pfam" id="PF07849">
    <property type="entry name" value="DUF1641"/>
    <property type="match status" value="1"/>
</dbReference>
<dbReference type="InterPro" id="IPR012440">
    <property type="entry name" value="DUF1641"/>
</dbReference>
<proteinExistence type="predicted"/>
<accession>A0ABD5QP73</accession>
<feature type="region of interest" description="Disordered" evidence="1">
    <location>
        <begin position="1"/>
        <end position="35"/>
    </location>
</feature>
<reference evidence="2 3" key="1">
    <citation type="journal article" date="2019" name="Int. J. Syst. Evol. Microbiol.">
        <title>The Global Catalogue of Microorganisms (GCM) 10K type strain sequencing project: providing services to taxonomists for standard genome sequencing and annotation.</title>
        <authorList>
            <consortium name="The Broad Institute Genomics Platform"/>
            <consortium name="The Broad Institute Genome Sequencing Center for Infectious Disease"/>
            <person name="Wu L."/>
            <person name="Ma J."/>
        </authorList>
    </citation>
    <scope>NUCLEOTIDE SEQUENCE [LARGE SCALE GENOMIC DNA]</scope>
    <source>
        <strain evidence="2 3">CGMCC 1.16026</strain>
    </source>
</reference>
<protein>
    <submittedName>
        <fullName evidence="2">DUF1641 domain-containing protein</fullName>
    </submittedName>
</protein>
<name>A0ABD5QP73_9EURY</name>
<sequence length="232" mass="23780">MTDEPTDSESEDVDHGEADDGNAPLDGEADLDRDDLEAIVAENPEAVAAFVDRLDAVNELLDVVALGESALTDEMVVDLAGTASTLAESADGLATDETVDLAATVGENGEELREAMETLIELQRSGTLDELAELGAVGSLATAALDDGMVRSLAGTGAALGEVADAAADDEVREGTKTLLEGLGAAQRSEPAKVGALGLARGLRDPEIQYGLGYVLAVSKAIGRSRSPENES</sequence>
<gene>
    <name evidence="2" type="ORF">ACFPJA_01365</name>
</gene>